<feature type="transmembrane region" description="Helical" evidence="8">
    <location>
        <begin position="264"/>
        <end position="287"/>
    </location>
</feature>
<evidence type="ECO:0000256" key="3">
    <source>
        <dbReference type="ARBA" id="ARBA00022448"/>
    </source>
</evidence>
<keyword evidence="6 8" id="KW-1133">Transmembrane helix</keyword>
<feature type="transmembrane region" description="Helical" evidence="8">
    <location>
        <begin position="420"/>
        <end position="440"/>
    </location>
</feature>
<feature type="transmembrane region" description="Helical" evidence="8">
    <location>
        <begin position="446"/>
        <end position="463"/>
    </location>
</feature>
<evidence type="ECO:0000256" key="8">
    <source>
        <dbReference type="SAM" id="Phobius"/>
    </source>
</evidence>
<feature type="transmembrane region" description="Helical" evidence="8">
    <location>
        <begin position="116"/>
        <end position="139"/>
    </location>
</feature>
<evidence type="ECO:0000256" key="4">
    <source>
        <dbReference type="ARBA" id="ARBA00022475"/>
    </source>
</evidence>
<feature type="transmembrane region" description="Helical" evidence="8">
    <location>
        <begin position="39"/>
        <end position="59"/>
    </location>
</feature>
<reference evidence="9" key="1">
    <citation type="submission" date="2021-06" db="EMBL/GenBank/DDBJ databases">
        <authorList>
            <person name="Hodson N. C."/>
            <person name="Mongue J. A."/>
            <person name="Jaron S. K."/>
        </authorList>
    </citation>
    <scope>NUCLEOTIDE SEQUENCE</scope>
</reference>
<evidence type="ECO:0000313" key="9">
    <source>
        <dbReference type="EMBL" id="CAG7822457.1"/>
    </source>
</evidence>
<keyword evidence="4" id="KW-1003">Cell membrane</keyword>
<keyword evidence="3" id="KW-0813">Transport</keyword>
<keyword evidence="5 8" id="KW-0812">Transmembrane</keyword>
<comment type="similarity">
    <text evidence="2">Belongs to the amino acid-polyamine-organocation (APC) superfamily. L-type amino acid transporter (LAT) (TC 2.A.3.8) family.</text>
</comment>
<evidence type="ECO:0000256" key="5">
    <source>
        <dbReference type="ARBA" id="ARBA00022692"/>
    </source>
</evidence>
<dbReference type="PIRSF" id="PIRSF006060">
    <property type="entry name" value="AA_transporter"/>
    <property type="match status" value="1"/>
</dbReference>
<dbReference type="PANTHER" id="PTHR11785">
    <property type="entry name" value="AMINO ACID TRANSPORTER"/>
    <property type="match status" value="1"/>
</dbReference>
<dbReference type="Proteomes" id="UP000708208">
    <property type="component" value="Unassembled WGS sequence"/>
</dbReference>
<evidence type="ECO:0000256" key="1">
    <source>
        <dbReference type="ARBA" id="ARBA00004651"/>
    </source>
</evidence>
<evidence type="ECO:0000256" key="7">
    <source>
        <dbReference type="ARBA" id="ARBA00023136"/>
    </source>
</evidence>
<feature type="transmembrane region" description="Helical" evidence="8">
    <location>
        <begin position="307"/>
        <end position="333"/>
    </location>
</feature>
<sequence length="494" mass="53684">MTFLKDVTAWSTSNKGEKKVPSAQNGTLSQNVIKLKPRIGLLEAVAITVGAIIGSGIFVSPKGVLISAGSVGLSLVIWVACGFLSLTGAMCFAELGTSIPGSGGTYLYLKKAYGPIPAFLFLWVTVLISAPCGMAVLSLTFAKYVTQVFFPIGCVLPESALQLLAVSTVVFLVFVSCYHARGAIKVQNIFMVAKISALVIIILSGAVYMIKGNLQNFDQPFQNSITNPGQISLAFYSGFFSYSGWSAMNFLTEELKEPNKNLPRAIYIALPLVTVVYVTANVAYFAVMSPEEMLLSDAIAVTFGQKLFGAMSWVMSLFVAISTCGGLAISIMTNSRLIFVAARDGLCPDFLSHIKIQTLTPAPALIFLGFMSLFYLTSSDVISLINYASYTDNLANLGVISGLLYMRWRNPDLERPIKVSLMHPIIYLLTCLFTVTLPIYVKPIQVSITVVITASGLPVYYFMTRPKQPIWLSEFAGKWTRASQKLFMAVSQDD</sequence>
<feature type="transmembrane region" description="Helical" evidence="8">
    <location>
        <begin position="159"/>
        <end position="178"/>
    </location>
</feature>
<evidence type="ECO:0008006" key="11">
    <source>
        <dbReference type="Google" id="ProtNLM"/>
    </source>
</evidence>
<gene>
    <name evidence="9" type="ORF">AFUS01_LOCUS32729</name>
</gene>
<comment type="caution">
    <text evidence="9">The sequence shown here is derived from an EMBL/GenBank/DDBJ whole genome shotgun (WGS) entry which is preliminary data.</text>
</comment>
<comment type="subcellular location">
    <subcellularLocation>
        <location evidence="1">Cell membrane</location>
        <topology evidence="1">Multi-pass membrane protein</topology>
    </subcellularLocation>
</comment>
<dbReference type="FunFam" id="1.20.1740.10:FF:000003">
    <property type="entry name" value="Y+L amino acid transporter 1 isoform X1"/>
    <property type="match status" value="1"/>
</dbReference>
<dbReference type="GO" id="GO:0005886">
    <property type="term" value="C:plasma membrane"/>
    <property type="evidence" value="ECO:0007669"/>
    <property type="project" value="UniProtKB-SubCell"/>
</dbReference>
<dbReference type="Pfam" id="PF13520">
    <property type="entry name" value="AA_permease_2"/>
    <property type="match status" value="1"/>
</dbReference>
<dbReference type="PANTHER" id="PTHR11785:SF535">
    <property type="entry name" value="GH08870P"/>
    <property type="match status" value="1"/>
</dbReference>
<accession>A0A8J2KYQ1</accession>
<feature type="transmembrane region" description="Helical" evidence="8">
    <location>
        <begin position="190"/>
        <end position="210"/>
    </location>
</feature>
<dbReference type="OrthoDB" id="10062876at2759"/>
<dbReference type="EMBL" id="CAJVCH010526395">
    <property type="protein sequence ID" value="CAG7822457.1"/>
    <property type="molecule type" value="Genomic_DNA"/>
</dbReference>
<evidence type="ECO:0000256" key="2">
    <source>
        <dbReference type="ARBA" id="ARBA00007040"/>
    </source>
</evidence>
<feature type="transmembrane region" description="Helical" evidence="8">
    <location>
        <begin position="71"/>
        <end position="95"/>
    </location>
</feature>
<feature type="transmembrane region" description="Helical" evidence="8">
    <location>
        <begin position="230"/>
        <end position="252"/>
    </location>
</feature>
<evidence type="ECO:0000256" key="6">
    <source>
        <dbReference type="ARBA" id="ARBA00022989"/>
    </source>
</evidence>
<proteinExistence type="inferred from homology"/>
<protein>
    <recommendedName>
        <fullName evidence="11">Amino acid transporter</fullName>
    </recommendedName>
</protein>
<dbReference type="InterPro" id="IPR050598">
    <property type="entry name" value="AminoAcid_Transporter"/>
</dbReference>
<organism evidence="9 10">
    <name type="scientific">Allacma fusca</name>
    <dbReference type="NCBI Taxonomy" id="39272"/>
    <lineage>
        <taxon>Eukaryota</taxon>
        <taxon>Metazoa</taxon>
        <taxon>Ecdysozoa</taxon>
        <taxon>Arthropoda</taxon>
        <taxon>Hexapoda</taxon>
        <taxon>Collembola</taxon>
        <taxon>Symphypleona</taxon>
        <taxon>Sminthuridae</taxon>
        <taxon>Allacma</taxon>
    </lineage>
</organism>
<dbReference type="GO" id="GO:0015179">
    <property type="term" value="F:L-amino acid transmembrane transporter activity"/>
    <property type="evidence" value="ECO:0007669"/>
    <property type="project" value="TreeGrafter"/>
</dbReference>
<dbReference type="InterPro" id="IPR002293">
    <property type="entry name" value="AA/rel_permease1"/>
</dbReference>
<evidence type="ECO:0000313" key="10">
    <source>
        <dbReference type="Proteomes" id="UP000708208"/>
    </source>
</evidence>
<keyword evidence="10" id="KW-1185">Reference proteome</keyword>
<name>A0A8J2KYQ1_9HEXA</name>
<dbReference type="AlphaFoldDB" id="A0A8J2KYQ1"/>
<keyword evidence="7 8" id="KW-0472">Membrane</keyword>